<gene>
    <name evidence="2" type="ORF">GV832_15760</name>
</gene>
<feature type="transmembrane region" description="Helical" evidence="1">
    <location>
        <begin position="59"/>
        <end position="82"/>
    </location>
</feature>
<sequence length="85" mass="9736">MLRAILLWALVLPFVHWIVATWLRSLRREALERDFDDGGEAGTREDFIARGMAQYQRSLWARIAVLVYIIPILAVVAIAWAVNSN</sequence>
<evidence type="ECO:0000313" key="2">
    <source>
        <dbReference type="EMBL" id="NBZ89047.1"/>
    </source>
</evidence>
<evidence type="ECO:0000313" key="3">
    <source>
        <dbReference type="Proteomes" id="UP001193501"/>
    </source>
</evidence>
<protein>
    <submittedName>
        <fullName evidence="2">Uncharacterized protein</fullName>
    </submittedName>
</protein>
<accession>A0AAE5BW95</accession>
<proteinExistence type="predicted"/>
<dbReference type="RefSeq" id="WP_168775851.1">
    <property type="nucleotide sequence ID" value="NZ_JAABNR010000017.1"/>
</dbReference>
<comment type="caution">
    <text evidence="2">The sequence shown here is derived from an EMBL/GenBank/DDBJ whole genome shotgun (WGS) entry which is preliminary data.</text>
</comment>
<dbReference type="AlphaFoldDB" id="A0AAE5BW95"/>
<dbReference type="Proteomes" id="UP001193501">
    <property type="component" value="Unassembled WGS sequence"/>
</dbReference>
<dbReference type="EMBL" id="JAABNR010000017">
    <property type="protein sequence ID" value="NBZ89047.1"/>
    <property type="molecule type" value="Genomic_DNA"/>
</dbReference>
<name>A0AAE5BW95_9RHOB</name>
<feature type="transmembrane region" description="Helical" evidence="1">
    <location>
        <begin position="6"/>
        <end position="23"/>
    </location>
</feature>
<keyword evidence="1" id="KW-0472">Membrane</keyword>
<keyword evidence="1" id="KW-0812">Transmembrane</keyword>
<evidence type="ECO:0000256" key="1">
    <source>
        <dbReference type="SAM" id="Phobius"/>
    </source>
</evidence>
<keyword evidence="1" id="KW-1133">Transmembrane helix</keyword>
<reference evidence="2" key="1">
    <citation type="submission" date="2020-01" db="EMBL/GenBank/DDBJ databases">
        <authorList>
            <person name="Chen W.-M."/>
        </authorList>
    </citation>
    <scope>NUCLEOTIDE SEQUENCE</scope>
    <source>
        <strain evidence="2">CYK-10</strain>
    </source>
</reference>
<keyword evidence="3" id="KW-1185">Reference proteome</keyword>
<organism evidence="2 3">
    <name type="scientific">Stagnihabitans tardus</name>
    <dbReference type="NCBI Taxonomy" id="2699202"/>
    <lineage>
        <taxon>Bacteria</taxon>
        <taxon>Pseudomonadati</taxon>
        <taxon>Pseudomonadota</taxon>
        <taxon>Alphaproteobacteria</taxon>
        <taxon>Rhodobacterales</taxon>
        <taxon>Paracoccaceae</taxon>
        <taxon>Stagnihabitans</taxon>
    </lineage>
</organism>